<dbReference type="InterPro" id="IPR029058">
    <property type="entry name" value="AB_hydrolase_fold"/>
</dbReference>
<comment type="subcellular location">
    <subcellularLocation>
        <location evidence="1">Secreted</location>
    </subcellularLocation>
</comment>
<dbReference type="Gene3D" id="3.40.50.1820">
    <property type="entry name" value="alpha/beta hydrolase"/>
    <property type="match status" value="1"/>
</dbReference>
<sequence>MCVLEKGLFWLFVVLSLESIILQSATTEELCVEADDQCSDTHVQFYLYTMLNKENPIKISKETDFKEIQFSETEHLKIMIHGIGGSYNDDFNTSIRNAYFEQGLEYNIISVNYYDLKPIIECYEKTVKNVVPIANCIAQLLSNILDVKKTQFTYVHAIGFCVGAQIVGYTAKLLKDMKITFQRATGLDPALRNFELIFNFLDKESADFVDIIHTNCGFFGQLMPAGSVDFYANGGINQPGCPNNTHDWKTCSHNRAYEYFAESILYKLNETAFFANKHCSIDQLSLTGGFKDSEIVLVGAFCNPQTVGIFGFPTKSSAPYVVENSKILKELLENTAQDNV</sequence>
<accession>A0A5E4NAW0</accession>
<dbReference type="PANTHER" id="PTHR11610:SF173">
    <property type="entry name" value="LIPASE DOMAIN-CONTAINING PROTEIN-RELATED"/>
    <property type="match status" value="1"/>
</dbReference>
<name>A0A5E4NAW0_9HEMI</name>
<dbReference type="EMBL" id="CABPRJ010001902">
    <property type="protein sequence ID" value="VVC40272.1"/>
    <property type="molecule type" value="Genomic_DNA"/>
</dbReference>
<keyword evidence="7" id="KW-0378">Hydrolase</keyword>
<keyword evidence="5" id="KW-0732">Signal</keyword>
<dbReference type="SUPFAM" id="SSF53474">
    <property type="entry name" value="alpha/beta-Hydrolases"/>
    <property type="match status" value="1"/>
</dbReference>
<feature type="chain" id="PRO_5022752196" evidence="5">
    <location>
        <begin position="28"/>
        <end position="340"/>
    </location>
</feature>
<dbReference type="AlphaFoldDB" id="A0A5E4NAW0"/>
<evidence type="ECO:0000259" key="6">
    <source>
        <dbReference type="Pfam" id="PF00151"/>
    </source>
</evidence>
<evidence type="ECO:0000313" key="7">
    <source>
        <dbReference type="EMBL" id="VVC40272.1"/>
    </source>
</evidence>
<dbReference type="PRINTS" id="PR00821">
    <property type="entry name" value="TAGLIPASE"/>
</dbReference>
<dbReference type="GO" id="GO:0016298">
    <property type="term" value="F:lipase activity"/>
    <property type="evidence" value="ECO:0007669"/>
    <property type="project" value="InterPro"/>
</dbReference>
<dbReference type="GO" id="GO:0017171">
    <property type="term" value="F:serine hydrolase activity"/>
    <property type="evidence" value="ECO:0007669"/>
    <property type="project" value="TreeGrafter"/>
</dbReference>
<dbReference type="GO" id="GO:0016042">
    <property type="term" value="P:lipid catabolic process"/>
    <property type="evidence" value="ECO:0007669"/>
    <property type="project" value="TreeGrafter"/>
</dbReference>
<dbReference type="PANTHER" id="PTHR11610">
    <property type="entry name" value="LIPASE"/>
    <property type="match status" value="1"/>
</dbReference>
<dbReference type="InterPro" id="IPR000734">
    <property type="entry name" value="TAG_lipase"/>
</dbReference>
<keyword evidence="3" id="KW-0964">Secreted</keyword>
<keyword evidence="8" id="KW-1185">Reference proteome</keyword>
<protein>
    <submittedName>
        <fullName evidence="7">Triacylglycerol lipase family,Lipase/vitellogenin,Alpha/Beta hydrolase fold</fullName>
    </submittedName>
</protein>
<feature type="domain" description="Lipase" evidence="6">
    <location>
        <begin position="28"/>
        <end position="277"/>
    </location>
</feature>
<evidence type="ECO:0000256" key="2">
    <source>
        <dbReference type="ARBA" id="ARBA00010701"/>
    </source>
</evidence>
<dbReference type="InterPro" id="IPR013818">
    <property type="entry name" value="Lipase"/>
</dbReference>
<dbReference type="GO" id="GO:0005615">
    <property type="term" value="C:extracellular space"/>
    <property type="evidence" value="ECO:0007669"/>
    <property type="project" value="TreeGrafter"/>
</dbReference>
<evidence type="ECO:0000313" key="8">
    <source>
        <dbReference type="Proteomes" id="UP000325440"/>
    </source>
</evidence>
<proteinExistence type="inferred from homology"/>
<evidence type="ECO:0000256" key="4">
    <source>
        <dbReference type="RuleBase" id="RU004262"/>
    </source>
</evidence>
<reference evidence="7 8" key="1">
    <citation type="submission" date="2019-08" db="EMBL/GenBank/DDBJ databases">
        <authorList>
            <person name="Alioto T."/>
            <person name="Alioto T."/>
            <person name="Gomez Garrido J."/>
        </authorList>
    </citation>
    <scope>NUCLEOTIDE SEQUENCE [LARGE SCALE GENOMIC DNA]</scope>
</reference>
<dbReference type="Pfam" id="PF00151">
    <property type="entry name" value="Lipase"/>
    <property type="match status" value="1"/>
</dbReference>
<evidence type="ECO:0000256" key="5">
    <source>
        <dbReference type="SAM" id="SignalP"/>
    </source>
</evidence>
<feature type="signal peptide" evidence="5">
    <location>
        <begin position="1"/>
        <end position="27"/>
    </location>
</feature>
<evidence type="ECO:0000256" key="3">
    <source>
        <dbReference type="ARBA" id="ARBA00022525"/>
    </source>
</evidence>
<dbReference type="OrthoDB" id="199913at2759"/>
<evidence type="ECO:0000256" key="1">
    <source>
        <dbReference type="ARBA" id="ARBA00004613"/>
    </source>
</evidence>
<comment type="similarity">
    <text evidence="2 4">Belongs to the AB hydrolase superfamily. Lipase family.</text>
</comment>
<organism evidence="7 8">
    <name type="scientific">Cinara cedri</name>
    <dbReference type="NCBI Taxonomy" id="506608"/>
    <lineage>
        <taxon>Eukaryota</taxon>
        <taxon>Metazoa</taxon>
        <taxon>Ecdysozoa</taxon>
        <taxon>Arthropoda</taxon>
        <taxon>Hexapoda</taxon>
        <taxon>Insecta</taxon>
        <taxon>Pterygota</taxon>
        <taxon>Neoptera</taxon>
        <taxon>Paraneoptera</taxon>
        <taxon>Hemiptera</taxon>
        <taxon>Sternorrhyncha</taxon>
        <taxon>Aphidomorpha</taxon>
        <taxon>Aphidoidea</taxon>
        <taxon>Aphididae</taxon>
        <taxon>Lachninae</taxon>
        <taxon>Cinara</taxon>
    </lineage>
</organism>
<dbReference type="Proteomes" id="UP000325440">
    <property type="component" value="Unassembled WGS sequence"/>
</dbReference>
<gene>
    <name evidence="7" type="ORF">CINCED_3A023374</name>
</gene>